<dbReference type="CDD" id="cd01169">
    <property type="entry name" value="HMPP_kinase"/>
    <property type="match status" value="1"/>
</dbReference>
<dbReference type="SUPFAM" id="SSF53613">
    <property type="entry name" value="Ribokinase-like"/>
    <property type="match status" value="1"/>
</dbReference>
<dbReference type="Proteomes" id="UP000438106">
    <property type="component" value="Unassembled WGS sequence"/>
</dbReference>
<keyword evidence="3 8" id="KW-0808">Transferase</keyword>
<evidence type="ECO:0000256" key="3">
    <source>
        <dbReference type="ARBA" id="ARBA00022679"/>
    </source>
</evidence>
<comment type="caution">
    <text evidence="8">The sequence shown here is derived from an EMBL/GenBank/DDBJ whole genome shotgun (WGS) entry which is preliminary data.</text>
</comment>
<evidence type="ECO:0000313" key="9">
    <source>
        <dbReference type="Proteomes" id="UP000438106"/>
    </source>
</evidence>
<dbReference type="RefSeq" id="WP_343030777.1">
    <property type="nucleotide sequence ID" value="NZ_WQRF01000001.1"/>
</dbReference>
<dbReference type="InterPro" id="IPR029056">
    <property type="entry name" value="Ribokinase-like"/>
</dbReference>
<dbReference type="Pfam" id="PF08543">
    <property type="entry name" value="Phos_pyr_kin"/>
    <property type="match status" value="1"/>
</dbReference>
<dbReference type="UniPathway" id="UPA00060">
    <property type="reaction ID" value="UER00138"/>
</dbReference>
<keyword evidence="6" id="KW-0067">ATP-binding</keyword>
<evidence type="ECO:0000256" key="5">
    <source>
        <dbReference type="ARBA" id="ARBA00022777"/>
    </source>
</evidence>
<dbReference type="InterPro" id="IPR004399">
    <property type="entry name" value="HMP/HMP-P_kinase_dom"/>
</dbReference>
<sequence>MIPVALTIAGSDSGGGAGIQADLKVFAAFDVFGTSAITAVTAQNSMGVSAIHSVPPTVVASQIEAAFADLPVASVKIGMLGNAEVIDAVAETLSRHDANRIVLDPVLVATSGARLLPEEALAALVTLLLPRTLLLTPNLPEAAALTGSPLAMDETARIVQARALLAMGPKAVLIKGGHAVGPRSTDLLVDADGVTRFSAQRQGVGEIHGGGCMFSSAVAGGLARGWPLTASVSQAKGFISRAIAAAPSQALGSGARLLHPARRPGRRLGHNAAAPSSSIHKLPFLA</sequence>
<keyword evidence="5 8" id="KW-0418">Kinase</keyword>
<dbReference type="InterPro" id="IPR013749">
    <property type="entry name" value="PM/HMP-P_kinase-1"/>
</dbReference>
<dbReference type="EMBL" id="WQRF01000001">
    <property type="protein sequence ID" value="MVS98401.1"/>
    <property type="molecule type" value="Genomic_DNA"/>
</dbReference>
<dbReference type="GO" id="GO:0008902">
    <property type="term" value="F:hydroxymethylpyrimidine kinase activity"/>
    <property type="evidence" value="ECO:0007669"/>
    <property type="project" value="UniProtKB-EC"/>
</dbReference>
<dbReference type="GO" id="GO:0008972">
    <property type="term" value="F:phosphomethylpyrimidine kinase activity"/>
    <property type="evidence" value="ECO:0007669"/>
    <property type="project" value="InterPro"/>
</dbReference>
<name>A0A7X3FPU8_9HYPH</name>
<evidence type="ECO:0000256" key="6">
    <source>
        <dbReference type="ARBA" id="ARBA00022840"/>
    </source>
</evidence>
<dbReference type="FunFam" id="3.40.1190.20:FF:000003">
    <property type="entry name" value="Phosphomethylpyrimidine kinase ThiD"/>
    <property type="match status" value="1"/>
</dbReference>
<feature type="domain" description="Pyridoxamine kinase/Phosphomethylpyrimidine kinase" evidence="7">
    <location>
        <begin position="12"/>
        <end position="248"/>
    </location>
</feature>
<protein>
    <recommendedName>
        <fullName evidence="2">hydroxymethylpyrimidine kinase</fullName>
        <ecNumber evidence="2">2.7.1.49</ecNumber>
    </recommendedName>
</protein>
<reference evidence="8 9" key="1">
    <citation type="submission" date="2019-12" db="EMBL/GenBank/DDBJ databases">
        <title>Devosia maris sp. nov., isolated from the deep seawater.</title>
        <authorList>
            <person name="Liu Y."/>
        </authorList>
    </citation>
    <scope>NUCLEOTIDE SEQUENCE [LARGE SCALE GENOMIC DNA]</scope>
    <source>
        <strain evidence="8 9">L53-10-65</strain>
    </source>
</reference>
<dbReference type="AlphaFoldDB" id="A0A7X3FPU8"/>
<dbReference type="PANTHER" id="PTHR20858:SF17">
    <property type="entry name" value="HYDROXYMETHYLPYRIMIDINE_PHOSPHOMETHYLPYRIMIDINE KINASE THI20-RELATED"/>
    <property type="match status" value="1"/>
</dbReference>
<keyword evidence="9" id="KW-1185">Reference proteome</keyword>
<dbReference type="GO" id="GO:0009229">
    <property type="term" value="P:thiamine diphosphate biosynthetic process"/>
    <property type="evidence" value="ECO:0007669"/>
    <property type="project" value="UniProtKB-UniPathway"/>
</dbReference>
<dbReference type="GO" id="GO:0009228">
    <property type="term" value="P:thiamine biosynthetic process"/>
    <property type="evidence" value="ECO:0007669"/>
    <property type="project" value="InterPro"/>
</dbReference>
<proteinExistence type="predicted"/>
<dbReference type="Gene3D" id="3.40.1190.20">
    <property type="match status" value="1"/>
</dbReference>
<keyword evidence="4" id="KW-0547">Nucleotide-binding</keyword>
<evidence type="ECO:0000256" key="1">
    <source>
        <dbReference type="ARBA" id="ARBA00004948"/>
    </source>
</evidence>
<evidence type="ECO:0000256" key="2">
    <source>
        <dbReference type="ARBA" id="ARBA00012135"/>
    </source>
</evidence>
<dbReference type="PANTHER" id="PTHR20858">
    <property type="entry name" value="PHOSPHOMETHYLPYRIMIDINE KINASE"/>
    <property type="match status" value="1"/>
</dbReference>
<evidence type="ECO:0000313" key="8">
    <source>
        <dbReference type="EMBL" id="MVS98401.1"/>
    </source>
</evidence>
<dbReference type="NCBIfam" id="TIGR00097">
    <property type="entry name" value="HMP-P_kinase"/>
    <property type="match status" value="1"/>
</dbReference>
<organism evidence="8 9">
    <name type="scientific">Devosia marina</name>
    <dbReference type="NCBI Taxonomy" id="2683198"/>
    <lineage>
        <taxon>Bacteria</taxon>
        <taxon>Pseudomonadati</taxon>
        <taxon>Pseudomonadota</taxon>
        <taxon>Alphaproteobacteria</taxon>
        <taxon>Hyphomicrobiales</taxon>
        <taxon>Devosiaceae</taxon>
        <taxon>Devosia</taxon>
    </lineage>
</organism>
<gene>
    <name evidence="8" type="primary">thiD</name>
    <name evidence="8" type="ORF">GO014_05115</name>
</gene>
<dbReference type="GO" id="GO:0005524">
    <property type="term" value="F:ATP binding"/>
    <property type="evidence" value="ECO:0007669"/>
    <property type="project" value="UniProtKB-KW"/>
</dbReference>
<accession>A0A7X3FPU8</accession>
<comment type="pathway">
    <text evidence="1">Cofactor biosynthesis; thiamine diphosphate biosynthesis.</text>
</comment>
<evidence type="ECO:0000256" key="4">
    <source>
        <dbReference type="ARBA" id="ARBA00022741"/>
    </source>
</evidence>
<dbReference type="EC" id="2.7.1.49" evidence="2"/>
<evidence type="ECO:0000259" key="7">
    <source>
        <dbReference type="Pfam" id="PF08543"/>
    </source>
</evidence>
<dbReference type="GO" id="GO:0005829">
    <property type="term" value="C:cytosol"/>
    <property type="evidence" value="ECO:0007669"/>
    <property type="project" value="TreeGrafter"/>
</dbReference>